<dbReference type="Proteomes" id="UP000243459">
    <property type="component" value="Chromosome 10"/>
</dbReference>
<dbReference type="EMBL" id="CM007390">
    <property type="protein sequence ID" value="ONK56586.1"/>
    <property type="molecule type" value="Genomic_DNA"/>
</dbReference>
<reference evidence="2" key="1">
    <citation type="journal article" date="2017" name="Nat. Commun.">
        <title>The asparagus genome sheds light on the origin and evolution of a young Y chromosome.</title>
        <authorList>
            <person name="Harkess A."/>
            <person name="Zhou J."/>
            <person name="Xu C."/>
            <person name="Bowers J.E."/>
            <person name="Van der Hulst R."/>
            <person name="Ayyampalayam S."/>
            <person name="Mercati F."/>
            <person name="Riccardi P."/>
            <person name="McKain M.R."/>
            <person name="Kakrana A."/>
            <person name="Tang H."/>
            <person name="Ray J."/>
            <person name="Groenendijk J."/>
            <person name="Arikit S."/>
            <person name="Mathioni S.M."/>
            <person name="Nakano M."/>
            <person name="Shan H."/>
            <person name="Telgmann-Rauber A."/>
            <person name="Kanno A."/>
            <person name="Yue Z."/>
            <person name="Chen H."/>
            <person name="Li W."/>
            <person name="Chen Y."/>
            <person name="Xu X."/>
            <person name="Zhang Y."/>
            <person name="Luo S."/>
            <person name="Chen H."/>
            <person name="Gao J."/>
            <person name="Mao Z."/>
            <person name="Pires J.C."/>
            <person name="Luo M."/>
            <person name="Kudrna D."/>
            <person name="Wing R.A."/>
            <person name="Meyers B.C."/>
            <person name="Yi K."/>
            <person name="Kong H."/>
            <person name="Lavrijsen P."/>
            <person name="Sunseri F."/>
            <person name="Falavigna A."/>
            <person name="Ye Y."/>
            <person name="Leebens-Mack J.H."/>
            <person name="Chen G."/>
        </authorList>
    </citation>
    <scope>NUCLEOTIDE SEQUENCE [LARGE SCALE GENOMIC DNA]</scope>
    <source>
        <strain evidence="2">cv. DH0086</strain>
    </source>
</reference>
<accession>A0A5P1E6G3</accession>
<keyword evidence="2" id="KW-1185">Reference proteome</keyword>
<dbReference type="Gramene" id="ONK56586">
    <property type="protein sequence ID" value="ONK56586"/>
    <property type="gene ID" value="A4U43_C10F10400"/>
</dbReference>
<proteinExistence type="predicted"/>
<protein>
    <submittedName>
        <fullName evidence="1">Uncharacterized protein</fullName>
    </submittedName>
</protein>
<name>A0A5P1E6G3_ASPOF</name>
<dbReference type="AlphaFoldDB" id="A0A5P1E6G3"/>
<gene>
    <name evidence="1" type="ORF">A4U43_C10F10400</name>
</gene>
<sequence>MRSDKAMECNRDPLFPLEAPILPISLSPMLKKKDYEFLHVDPNRPLSHHIIYRGMKSQLQERVRYNRCQEETRRNAQNRASNLHGRATYTGGSRNMCRAMEQLKCQIIKDGGTPILLKLYLGTHSSSRHQ</sequence>
<evidence type="ECO:0000313" key="2">
    <source>
        <dbReference type="Proteomes" id="UP000243459"/>
    </source>
</evidence>
<organism evidence="1 2">
    <name type="scientific">Asparagus officinalis</name>
    <name type="common">Garden asparagus</name>
    <dbReference type="NCBI Taxonomy" id="4686"/>
    <lineage>
        <taxon>Eukaryota</taxon>
        <taxon>Viridiplantae</taxon>
        <taxon>Streptophyta</taxon>
        <taxon>Embryophyta</taxon>
        <taxon>Tracheophyta</taxon>
        <taxon>Spermatophyta</taxon>
        <taxon>Magnoliopsida</taxon>
        <taxon>Liliopsida</taxon>
        <taxon>Asparagales</taxon>
        <taxon>Asparagaceae</taxon>
        <taxon>Asparagoideae</taxon>
        <taxon>Asparagus</taxon>
    </lineage>
</organism>
<evidence type="ECO:0000313" key="1">
    <source>
        <dbReference type="EMBL" id="ONK56586.1"/>
    </source>
</evidence>